<comment type="similarity">
    <text evidence="2 8">Belongs to the peptidase M76 family.</text>
</comment>
<keyword evidence="8" id="KW-0472">Membrane</keyword>
<proteinExistence type="inferred from homology"/>
<evidence type="ECO:0000256" key="3">
    <source>
        <dbReference type="ARBA" id="ARBA00014615"/>
    </source>
</evidence>
<comment type="caution">
    <text evidence="9">The sequence shown here is derived from an EMBL/GenBank/DDBJ whole genome shotgun (WGS) entry which is preliminary data.</text>
</comment>
<comment type="function">
    <text evidence="8">Has a dual role in the assembly of mitochondrial ATPase.</text>
</comment>
<comment type="subcellular location">
    <subcellularLocation>
        <location evidence="1 8">Mitochondrion inner membrane</location>
        <topology evidence="1 8">Peripheral membrane protein</topology>
        <orientation evidence="1 8">Intermembrane side</orientation>
    </subcellularLocation>
</comment>
<dbReference type="GO" id="GO:0008233">
    <property type="term" value="F:peptidase activity"/>
    <property type="evidence" value="ECO:0007669"/>
    <property type="project" value="UniProtKB-KW"/>
</dbReference>
<dbReference type="PANTHER" id="PTHR21711">
    <property type="entry name" value="MITOCHONDRIAL INNER MEMBRANE PROTEASE"/>
    <property type="match status" value="1"/>
</dbReference>
<keyword evidence="8" id="KW-0496">Mitochondrion</keyword>
<evidence type="ECO:0000256" key="8">
    <source>
        <dbReference type="RuleBase" id="RU364057"/>
    </source>
</evidence>
<keyword evidence="7 8" id="KW-0482">Metalloprotease</keyword>
<evidence type="ECO:0000256" key="5">
    <source>
        <dbReference type="ARBA" id="ARBA00022723"/>
    </source>
</evidence>
<keyword evidence="10" id="KW-1185">Reference proteome</keyword>
<dbReference type="PANTHER" id="PTHR21711:SF0">
    <property type="entry name" value="MITOCHONDRIAL INNER MEMBRANE PROTEASE ATP23 HOMOLOG"/>
    <property type="match status" value="1"/>
</dbReference>
<reference evidence="9 10" key="1">
    <citation type="submission" date="2023-04" db="EMBL/GenBank/DDBJ databases">
        <title>Genome of Basidiobolus ranarum AG-B5.</title>
        <authorList>
            <person name="Stajich J.E."/>
            <person name="Carter-House D."/>
            <person name="Gryganskyi A."/>
        </authorList>
    </citation>
    <scope>NUCLEOTIDE SEQUENCE [LARGE SCALE GENOMIC DNA]</scope>
    <source>
        <strain evidence="9 10">AG-B5</strain>
    </source>
</reference>
<dbReference type="EC" id="3.4.24.-" evidence="8"/>
<keyword evidence="5 8" id="KW-0479">Metal-binding</keyword>
<keyword evidence="8" id="KW-0999">Mitochondrion inner membrane</keyword>
<evidence type="ECO:0000256" key="4">
    <source>
        <dbReference type="ARBA" id="ARBA00022670"/>
    </source>
</evidence>
<evidence type="ECO:0000256" key="2">
    <source>
        <dbReference type="ARBA" id="ARBA00009915"/>
    </source>
</evidence>
<evidence type="ECO:0000256" key="1">
    <source>
        <dbReference type="ARBA" id="ARBA00004137"/>
    </source>
</evidence>
<dbReference type="Proteomes" id="UP001479436">
    <property type="component" value="Unassembled WGS sequence"/>
</dbReference>
<accession>A0ABR2WW74</accession>
<name>A0ABR2WW74_9FUNG</name>
<sequence>MTSTTKESKAELPLLTRTGKLVLTVDNSNETPEQKSKREKECKRCEDWKDEIIQKNTMVKTLLGAMKRAGCNFEKKHFRCVPCDNSGSGGFSAEEGIILCQNHFISRPHMEETVVHELIHAFDYCKYNLDLTNCKHHACTEVRAASLSGDCKLMREFLRGKFRVKKQHQECVRRRAILSVKYNPSCKDEEQARNAVNSVFESCYADTTPFGDHDRK</sequence>
<evidence type="ECO:0000256" key="6">
    <source>
        <dbReference type="ARBA" id="ARBA00022801"/>
    </source>
</evidence>
<evidence type="ECO:0000256" key="7">
    <source>
        <dbReference type="ARBA" id="ARBA00023049"/>
    </source>
</evidence>
<organism evidence="9 10">
    <name type="scientific">Basidiobolus ranarum</name>
    <dbReference type="NCBI Taxonomy" id="34480"/>
    <lineage>
        <taxon>Eukaryota</taxon>
        <taxon>Fungi</taxon>
        <taxon>Fungi incertae sedis</taxon>
        <taxon>Zoopagomycota</taxon>
        <taxon>Entomophthoromycotina</taxon>
        <taxon>Basidiobolomycetes</taxon>
        <taxon>Basidiobolales</taxon>
        <taxon>Basidiobolaceae</taxon>
        <taxon>Basidiobolus</taxon>
    </lineage>
</organism>
<dbReference type="InterPro" id="IPR019165">
    <property type="entry name" value="Peptidase_M76_ATP23"/>
</dbReference>
<dbReference type="GO" id="GO:0006508">
    <property type="term" value="P:proteolysis"/>
    <property type="evidence" value="ECO:0007669"/>
    <property type="project" value="UniProtKB-KW"/>
</dbReference>
<dbReference type="Pfam" id="PF09768">
    <property type="entry name" value="Peptidase_M76"/>
    <property type="match status" value="1"/>
</dbReference>
<keyword evidence="4 8" id="KW-0645">Protease</keyword>
<evidence type="ECO:0000313" key="9">
    <source>
        <dbReference type="EMBL" id="KAK9765742.1"/>
    </source>
</evidence>
<dbReference type="Gene3D" id="2.10.110.10">
    <property type="entry name" value="Cysteine Rich Protein"/>
    <property type="match status" value="1"/>
</dbReference>
<evidence type="ECO:0000313" key="10">
    <source>
        <dbReference type="Proteomes" id="UP001479436"/>
    </source>
</evidence>
<keyword evidence="6 8" id="KW-0378">Hydrolase</keyword>
<dbReference type="EMBL" id="JASJQH010000230">
    <property type="protein sequence ID" value="KAK9765742.1"/>
    <property type="molecule type" value="Genomic_DNA"/>
</dbReference>
<gene>
    <name evidence="9" type="primary">ATP23_1</name>
    <name evidence="9" type="ORF">K7432_005678</name>
</gene>
<protein>
    <recommendedName>
        <fullName evidence="3 8">Mitochondrial inner membrane protease ATP23</fullName>
        <ecNumber evidence="8">3.4.24.-</ecNumber>
    </recommendedName>
</protein>